<keyword evidence="1" id="KW-0677">Repeat</keyword>
<evidence type="ECO:0000313" key="3">
    <source>
        <dbReference type="EMBL" id="MDI3388186.1"/>
    </source>
</evidence>
<reference evidence="3 4" key="1">
    <citation type="submission" date="2023-05" db="EMBL/GenBank/DDBJ databases">
        <title>Draft genome sequence of Streptomyces sp. B-S-A8 isolated from a cave soil in Thailand.</title>
        <authorList>
            <person name="Chamroensaksri N."/>
            <person name="Muangham S."/>
        </authorList>
    </citation>
    <scope>NUCLEOTIDE SEQUENCE [LARGE SCALE GENOMIC DNA]</scope>
    <source>
        <strain evidence="3 4">B-S-A8</strain>
    </source>
</reference>
<evidence type="ECO:0000313" key="4">
    <source>
        <dbReference type="Proteomes" id="UP001224661"/>
    </source>
</evidence>
<sequence>MGRLTKQEIFNPSDQMVQNRSYTYRPDGNLIDIDDQLNGSRRFDLDVAGRVTAVHAADWSETYAYDEAGNQTEAFWPSVMPGQEAVGSRAYAGTRIRTAGAVRYEHDTAGRTVMRQKPRLSRKPDTWRYMWDAEDRLTSVITPDGTTWRYSYDALGRRVSKQRLAPNGETVAEQVDFVWDGTTLCEQMSHTPGRPESVALTWDYEGRRPLAQTERKQLSGREVDDRFYAIVTDLVGTPTELLDVSGEIAWRARGTLWGTTAWNKGATGYTPLRFPGQYFDPETGMHYNYFRHYAPEAARYLSPDPLGLGPAPNPNAYVNSPQTWSDPLGLAPYNIHASVAYQDWGNKGAHIHINKNEVRIFPDGEGGIGAEPIRLKHGTASDREVQKVLDEIYSNQTLREDIIKKATSARDSMNNGEFGMTSNRAAEMHFIIKNLEKLNR</sequence>
<evidence type="ECO:0000259" key="2">
    <source>
        <dbReference type="Pfam" id="PF25023"/>
    </source>
</evidence>
<dbReference type="Gene3D" id="2.180.10.10">
    <property type="entry name" value="RHS repeat-associated core"/>
    <property type="match status" value="1"/>
</dbReference>
<dbReference type="PRINTS" id="PR00394">
    <property type="entry name" value="RHSPROTEIN"/>
</dbReference>
<dbReference type="InterPro" id="IPR006530">
    <property type="entry name" value="YD"/>
</dbReference>
<dbReference type="InterPro" id="IPR050708">
    <property type="entry name" value="T6SS_VgrG/RHS"/>
</dbReference>
<proteinExistence type="predicted"/>
<feature type="domain" description="Teneurin-like YD-shell" evidence="2">
    <location>
        <begin position="95"/>
        <end position="304"/>
    </location>
</feature>
<dbReference type="PANTHER" id="PTHR32305">
    <property type="match status" value="1"/>
</dbReference>
<dbReference type="Proteomes" id="UP001224661">
    <property type="component" value="Unassembled WGS sequence"/>
</dbReference>
<protein>
    <submittedName>
        <fullName evidence="3">RHS repeat-associated core domain-containing protein</fullName>
    </submittedName>
</protein>
<organism evidence="3 4">
    <name type="scientific">Streptomyces solicavernae</name>
    <dbReference type="NCBI Taxonomy" id="3043614"/>
    <lineage>
        <taxon>Bacteria</taxon>
        <taxon>Bacillati</taxon>
        <taxon>Actinomycetota</taxon>
        <taxon>Actinomycetes</taxon>
        <taxon>Kitasatosporales</taxon>
        <taxon>Streptomycetaceae</taxon>
        <taxon>Streptomyces</taxon>
    </lineage>
</organism>
<dbReference type="InterPro" id="IPR022385">
    <property type="entry name" value="Rhs_assc_core"/>
</dbReference>
<keyword evidence="4" id="KW-1185">Reference proteome</keyword>
<comment type="caution">
    <text evidence="3">The sequence shown here is derived from an EMBL/GenBank/DDBJ whole genome shotgun (WGS) entry which is preliminary data.</text>
</comment>
<dbReference type="Pfam" id="PF25023">
    <property type="entry name" value="TEN_YD-shell"/>
    <property type="match status" value="1"/>
</dbReference>
<dbReference type="PANTHER" id="PTHR32305:SF15">
    <property type="entry name" value="PROTEIN RHSA-RELATED"/>
    <property type="match status" value="1"/>
</dbReference>
<gene>
    <name evidence="3" type="ORF">QIS99_18540</name>
</gene>
<dbReference type="NCBIfam" id="TIGR01643">
    <property type="entry name" value="YD_repeat_2x"/>
    <property type="match status" value="2"/>
</dbReference>
<dbReference type="NCBIfam" id="TIGR03696">
    <property type="entry name" value="Rhs_assc_core"/>
    <property type="match status" value="1"/>
</dbReference>
<dbReference type="EMBL" id="JASCIR010000015">
    <property type="protein sequence ID" value="MDI3388186.1"/>
    <property type="molecule type" value="Genomic_DNA"/>
</dbReference>
<accession>A0ABT6RUS2</accession>
<name>A0ABT6RUS2_9ACTN</name>
<evidence type="ECO:0000256" key="1">
    <source>
        <dbReference type="ARBA" id="ARBA00022737"/>
    </source>
</evidence>
<dbReference type="InterPro" id="IPR056823">
    <property type="entry name" value="TEN-like_YD-shell"/>
</dbReference>